<dbReference type="PANTHER" id="PTHR12110">
    <property type="entry name" value="HYDROXYPYRUVATE ISOMERASE"/>
    <property type="match status" value="1"/>
</dbReference>
<feature type="domain" description="Xylose isomerase-like TIM barrel" evidence="2">
    <location>
        <begin position="43"/>
        <end position="302"/>
    </location>
</feature>
<dbReference type="InterPro" id="IPR050312">
    <property type="entry name" value="IolE/XylAMocC-like"/>
</dbReference>
<evidence type="ECO:0000256" key="1">
    <source>
        <dbReference type="ARBA" id="ARBA00023277"/>
    </source>
</evidence>
<evidence type="ECO:0000313" key="4">
    <source>
        <dbReference type="Proteomes" id="UP000547973"/>
    </source>
</evidence>
<keyword evidence="4" id="KW-1185">Reference proteome</keyword>
<dbReference type="Proteomes" id="UP000547973">
    <property type="component" value="Unassembled WGS sequence"/>
</dbReference>
<name>A0A7Z0CLF2_9MICO</name>
<dbReference type="RefSeq" id="WP_238579492.1">
    <property type="nucleotide sequence ID" value="NZ_BBRC01000026.1"/>
</dbReference>
<dbReference type="SUPFAM" id="SSF51658">
    <property type="entry name" value="Xylose isomerase-like"/>
    <property type="match status" value="1"/>
</dbReference>
<dbReference type="Gene3D" id="3.20.20.150">
    <property type="entry name" value="Divalent-metal-dependent TIM barrel enzymes"/>
    <property type="match status" value="1"/>
</dbReference>
<evidence type="ECO:0000259" key="2">
    <source>
        <dbReference type="Pfam" id="PF01261"/>
    </source>
</evidence>
<organism evidence="3 4">
    <name type="scientific">Demequina lutea</name>
    <dbReference type="NCBI Taxonomy" id="431489"/>
    <lineage>
        <taxon>Bacteria</taxon>
        <taxon>Bacillati</taxon>
        <taxon>Actinomycetota</taxon>
        <taxon>Actinomycetes</taxon>
        <taxon>Micrococcales</taxon>
        <taxon>Demequinaceae</taxon>
        <taxon>Demequina</taxon>
    </lineage>
</organism>
<dbReference type="EMBL" id="JACBZO010000001">
    <property type="protein sequence ID" value="NYI42827.1"/>
    <property type="molecule type" value="Genomic_DNA"/>
</dbReference>
<dbReference type="PANTHER" id="PTHR12110:SF41">
    <property type="entry name" value="INOSOSE DEHYDRATASE"/>
    <property type="match status" value="1"/>
</dbReference>
<dbReference type="InterPro" id="IPR036237">
    <property type="entry name" value="Xyl_isomerase-like_sf"/>
</dbReference>
<proteinExistence type="predicted"/>
<protein>
    <submittedName>
        <fullName evidence="3">Sugar phosphate isomerase/epimerase</fullName>
    </submittedName>
</protein>
<evidence type="ECO:0000313" key="3">
    <source>
        <dbReference type="EMBL" id="NYI42827.1"/>
    </source>
</evidence>
<accession>A0A7Z0CLF2</accession>
<dbReference type="AlphaFoldDB" id="A0A7Z0CLF2"/>
<comment type="caution">
    <text evidence="3">The sequence shown here is derived from an EMBL/GenBank/DDBJ whole genome shotgun (WGS) entry which is preliminary data.</text>
</comment>
<dbReference type="InterPro" id="IPR013022">
    <property type="entry name" value="Xyl_isomerase-like_TIM-brl"/>
</dbReference>
<sequence>MSDAVHAPTSPSQSWPIAAAMLPFPASQEAPAEVWHDQFAEVAFEGFTEVDLTDSWVKVGNMEASRLTELADVLRQTGLRPEAVSAIRCSVIDPDAGEANLAYSHRTIDAAAQLGCSVVSVGLHRPLAPQQRDVLWFWTVDGPKDDDSAETWQLAVRRLRELGEHAHDAGVLLSLEMYEDTLLGSAESAVRLVQDINHSAVGLNPDLGNLFRLHRDIESFQAAVEACLPLSNYWHVKNYYRDTEPTTGAVVSLPAPMYSGSMNYRTAVKTAVAVGYTGPFCVEHYGGDGLSVMAENRTYLRKLLAVATGEVARASRGTDVGVK</sequence>
<gene>
    <name evidence="3" type="ORF">BKA03_002946</name>
</gene>
<reference evidence="3 4" key="1">
    <citation type="submission" date="2020-07" db="EMBL/GenBank/DDBJ databases">
        <title>Sequencing the genomes of 1000 actinobacteria strains.</title>
        <authorList>
            <person name="Klenk H.-P."/>
        </authorList>
    </citation>
    <scope>NUCLEOTIDE SEQUENCE [LARGE SCALE GENOMIC DNA]</scope>
    <source>
        <strain evidence="3 4">DSM 19970</strain>
    </source>
</reference>
<dbReference type="Pfam" id="PF01261">
    <property type="entry name" value="AP_endonuc_2"/>
    <property type="match status" value="1"/>
</dbReference>
<dbReference type="GO" id="GO:0016853">
    <property type="term" value="F:isomerase activity"/>
    <property type="evidence" value="ECO:0007669"/>
    <property type="project" value="UniProtKB-KW"/>
</dbReference>
<keyword evidence="1" id="KW-0119">Carbohydrate metabolism</keyword>
<keyword evidence="3" id="KW-0413">Isomerase</keyword>